<protein>
    <submittedName>
        <fullName evidence="7">MFS transporter</fullName>
    </submittedName>
</protein>
<keyword evidence="8" id="KW-1185">Reference proteome</keyword>
<dbReference type="InterPro" id="IPR036259">
    <property type="entry name" value="MFS_trans_sf"/>
</dbReference>
<dbReference type="EMBL" id="JBHUCO010000008">
    <property type="protein sequence ID" value="MFD1517403.1"/>
    <property type="molecule type" value="Genomic_DNA"/>
</dbReference>
<evidence type="ECO:0000313" key="8">
    <source>
        <dbReference type="Proteomes" id="UP001597114"/>
    </source>
</evidence>
<name>A0ABW4EP23_9PSEU</name>
<feature type="transmembrane region" description="Helical" evidence="6">
    <location>
        <begin position="389"/>
        <end position="409"/>
    </location>
</feature>
<evidence type="ECO:0000256" key="3">
    <source>
        <dbReference type="ARBA" id="ARBA00022692"/>
    </source>
</evidence>
<dbReference type="Pfam" id="PF11700">
    <property type="entry name" value="ATG22"/>
    <property type="match status" value="1"/>
</dbReference>
<feature type="transmembrane region" description="Helical" evidence="6">
    <location>
        <begin position="290"/>
        <end position="314"/>
    </location>
</feature>
<accession>A0ABW4EP23</accession>
<dbReference type="Proteomes" id="UP001597114">
    <property type="component" value="Unassembled WGS sequence"/>
</dbReference>
<feature type="transmembrane region" description="Helical" evidence="6">
    <location>
        <begin position="201"/>
        <end position="221"/>
    </location>
</feature>
<dbReference type="RefSeq" id="WP_344722676.1">
    <property type="nucleotide sequence ID" value="NZ_BAAAUS010000013.1"/>
</dbReference>
<feature type="transmembrane region" description="Helical" evidence="6">
    <location>
        <begin position="351"/>
        <end position="369"/>
    </location>
</feature>
<organism evidence="7 8">
    <name type="scientific">Pseudonocardia yunnanensis</name>
    <dbReference type="NCBI Taxonomy" id="58107"/>
    <lineage>
        <taxon>Bacteria</taxon>
        <taxon>Bacillati</taxon>
        <taxon>Actinomycetota</taxon>
        <taxon>Actinomycetes</taxon>
        <taxon>Pseudonocardiales</taxon>
        <taxon>Pseudonocardiaceae</taxon>
        <taxon>Pseudonocardia</taxon>
    </lineage>
</organism>
<keyword evidence="4 6" id="KW-1133">Transmembrane helix</keyword>
<keyword evidence="2" id="KW-0813">Transport</keyword>
<feature type="transmembrane region" description="Helical" evidence="6">
    <location>
        <begin position="130"/>
        <end position="153"/>
    </location>
</feature>
<dbReference type="InterPro" id="IPR024671">
    <property type="entry name" value="Atg22-like"/>
</dbReference>
<gene>
    <name evidence="7" type="ORF">ACFSJD_07895</name>
</gene>
<feature type="transmembrane region" description="Helical" evidence="6">
    <location>
        <begin position="415"/>
        <end position="436"/>
    </location>
</feature>
<dbReference type="SUPFAM" id="SSF103473">
    <property type="entry name" value="MFS general substrate transporter"/>
    <property type="match status" value="1"/>
</dbReference>
<evidence type="ECO:0000256" key="2">
    <source>
        <dbReference type="ARBA" id="ARBA00022448"/>
    </source>
</evidence>
<dbReference type="Gene3D" id="1.20.1250.20">
    <property type="entry name" value="MFS general substrate transporter like domains"/>
    <property type="match status" value="1"/>
</dbReference>
<keyword evidence="3 6" id="KW-0812">Transmembrane</keyword>
<evidence type="ECO:0000256" key="6">
    <source>
        <dbReference type="SAM" id="Phobius"/>
    </source>
</evidence>
<feature type="transmembrane region" description="Helical" evidence="6">
    <location>
        <begin position="105"/>
        <end position="124"/>
    </location>
</feature>
<keyword evidence="5 6" id="KW-0472">Membrane</keyword>
<dbReference type="InterPro" id="IPR050495">
    <property type="entry name" value="ATG22/LtaA_families"/>
</dbReference>
<dbReference type="PANTHER" id="PTHR23519">
    <property type="entry name" value="AUTOPHAGY-RELATED PROTEIN 22"/>
    <property type="match status" value="1"/>
</dbReference>
<proteinExistence type="predicted"/>
<feature type="transmembrane region" description="Helical" evidence="6">
    <location>
        <begin position="326"/>
        <end position="345"/>
    </location>
</feature>
<sequence length="453" mass="48114">MTTPEARERTGWVFYDWANQVFQTSVVTVFLSLYLTGVAESAARASGQPCTGRTALVDCNVSLFGIDVAAGSVYGYLISLATLLQVLVLPITGAIADRTQDKRRMLGLSAFVGAAATAALALVAGTNWQLGFALFLVANTAYGASIVVYYAFLPELARPDERDALSARGWAFGYLGGGLALLLHLTIYLSHDAIGLSEADAVRICFLTAGMWWAGFTLVPLRRLRRHQKPQGDEHGAAVFTAGFRQLAATLRDARRFPLTLAFLAAYLVFADGISTVSQIAGLYGERELLLPRSVLIATILIVQFVAYGGAVLHGRLAARFGAKRTVLGSLVGWTAVVCCAYALIPGAVGPFLAVGVGIGVVLGGTLALTRSMFSQLIPPGREAEYFSLYEIGEKGTSWLGPLLFATVADVTGSFRPAIASLVVFFVVGGVALAFVPIRRAIRAAGNEQPLRV</sequence>
<evidence type="ECO:0000256" key="4">
    <source>
        <dbReference type="ARBA" id="ARBA00022989"/>
    </source>
</evidence>
<evidence type="ECO:0000313" key="7">
    <source>
        <dbReference type="EMBL" id="MFD1517403.1"/>
    </source>
</evidence>
<dbReference type="PANTHER" id="PTHR23519:SF1">
    <property type="entry name" value="AUTOPHAGY-RELATED PROTEIN 22"/>
    <property type="match status" value="1"/>
</dbReference>
<comment type="subcellular location">
    <subcellularLocation>
        <location evidence="1">Endomembrane system</location>
        <topology evidence="1">Multi-pass membrane protein</topology>
    </subcellularLocation>
</comment>
<reference evidence="8" key="1">
    <citation type="journal article" date="2019" name="Int. J. Syst. Evol. Microbiol.">
        <title>The Global Catalogue of Microorganisms (GCM) 10K type strain sequencing project: providing services to taxonomists for standard genome sequencing and annotation.</title>
        <authorList>
            <consortium name="The Broad Institute Genomics Platform"/>
            <consortium name="The Broad Institute Genome Sequencing Center for Infectious Disease"/>
            <person name="Wu L."/>
            <person name="Ma J."/>
        </authorList>
    </citation>
    <scope>NUCLEOTIDE SEQUENCE [LARGE SCALE GENOMIC DNA]</scope>
    <source>
        <strain evidence="8">CCM 7043</strain>
    </source>
</reference>
<evidence type="ECO:0000256" key="1">
    <source>
        <dbReference type="ARBA" id="ARBA00004127"/>
    </source>
</evidence>
<feature type="transmembrane region" description="Helical" evidence="6">
    <location>
        <begin position="261"/>
        <end position="284"/>
    </location>
</feature>
<feature type="transmembrane region" description="Helical" evidence="6">
    <location>
        <begin position="165"/>
        <end position="189"/>
    </location>
</feature>
<feature type="transmembrane region" description="Helical" evidence="6">
    <location>
        <begin position="73"/>
        <end position="93"/>
    </location>
</feature>
<evidence type="ECO:0000256" key="5">
    <source>
        <dbReference type="ARBA" id="ARBA00023136"/>
    </source>
</evidence>
<comment type="caution">
    <text evidence="7">The sequence shown here is derived from an EMBL/GenBank/DDBJ whole genome shotgun (WGS) entry which is preliminary data.</text>
</comment>